<evidence type="ECO:0000313" key="2">
    <source>
        <dbReference type="EMBL" id="AGY30085.1"/>
    </source>
</evidence>
<dbReference type="AlphaFoldDB" id="U5NGH6"/>
<feature type="chain" id="PRO_5012859046" evidence="1">
    <location>
        <begin position="16"/>
        <end position="99"/>
    </location>
</feature>
<keyword evidence="2" id="KW-0176">Collagen</keyword>
<sequence length="99" mass="10556">MLLLPLLALVEYCFGQGMYFCTGSIFCAPVGGQMPLPAPPPQPPIGFPNPVFQPMPMPMPVPGPVPGSVPYPQPLQPSYYYPHNTIPSGWGANGGMPFP</sequence>
<reference evidence="2" key="1">
    <citation type="journal article" date="2013" name="Appl. Environ. Microbiol.">
        <title>Aspergillus Collagen-Like Genes (acl): Identification, Sequence Polymorphism, and Assessment for PCR-Based Pathogen Detection.</title>
        <authorList>
            <person name="Tuntevski K."/>
            <person name="Durney B.C."/>
            <person name="Snyder A.K."/>
            <person name="Lasala P.R."/>
            <person name="Nayak A.P."/>
            <person name="Green B.J."/>
            <person name="Beezhold D.H."/>
            <person name="Rio R.V."/>
            <person name="Holland L.A."/>
            <person name="Lukomski S."/>
        </authorList>
    </citation>
    <scope>NUCLEOTIDE SEQUENCE</scope>
    <source>
        <strain evidence="2">ATCC 22268</strain>
    </source>
</reference>
<organism evidence="2">
    <name type="scientific">Aspergillus fumigatus</name>
    <name type="common">Neosartorya fumigata</name>
    <dbReference type="NCBI Taxonomy" id="746128"/>
    <lineage>
        <taxon>Eukaryota</taxon>
        <taxon>Fungi</taxon>
        <taxon>Dikarya</taxon>
        <taxon>Ascomycota</taxon>
        <taxon>Pezizomycotina</taxon>
        <taxon>Eurotiomycetes</taxon>
        <taxon>Eurotiomycetidae</taxon>
        <taxon>Eurotiales</taxon>
        <taxon>Aspergillaceae</taxon>
        <taxon>Aspergillus</taxon>
        <taxon>Aspergillus subgen. Fumigati</taxon>
    </lineage>
</organism>
<evidence type="ECO:0000256" key="1">
    <source>
        <dbReference type="SAM" id="SignalP"/>
    </source>
</evidence>
<dbReference type="EMBL" id="KF704162">
    <property type="protein sequence ID" value="AGY30085.1"/>
    <property type="molecule type" value="Genomic_DNA"/>
</dbReference>
<accession>U5NGH6</accession>
<keyword evidence="1" id="KW-0732">Signal</keyword>
<feature type="signal peptide" evidence="1">
    <location>
        <begin position="1"/>
        <end position="15"/>
    </location>
</feature>
<gene>
    <name evidence="2" type="primary">aclF1</name>
</gene>
<protein>
    <submittedName>
        <fullName evidence="2">Truncated collagen-like protein</fullName>
    </submittedName>
</protein>
<proteinExistence type="predicted"/>
<name>U5NGH6_ASPFM</name>